<dbReference type="RefSeq" id="WP_146749804.1">
    <property type="nucleotide sequence ID" value="NZ_CADFFP010000018.1"/>
</dbReference>
<protein>
    <submittedName>
        <fullName evidence="1">Uncharacterized protein</fullName>
    </submittedName>
</protein>
<dbReference type="Proteomes" id="UP000248918">
    <property type="component" value="Unassembled WGS sequence"/>
</dbReference>
<sequence>MNDKQELVRLTLADFSSEVNRSWLSRHAPWTLTTGHWLTSPSHENWMWVDDEGQEICRYTSSQLAVGWDDIVSQSDMTWSTMERIDCMQLDLMIIQGVVSVICMAEETMFGVLLRDGNTPLQRRNEAPAAIFIALVVMIGTADEEALKALAASLGVDESNAG</sequence>
<name>A0A329C488_9BURK</name>
<proteinExistence type="predicted"/>
<evidence type="ECO:0000313" key="1">
    <source>
        <dbReference type="EMBL" id="RAS25785.1"/>
    </source>
</evidence>
<accession>A0A329C488</accession>
<dbReference type="EMBL" id="QLTK01000015">
    <property type="protein sequence ID" value="RAS25785.1"/>
    <property type="molecule type" value="Genomic_DNA"/>
</dbReference>
<evidence type="ECO:0000313" key="2">
    <source>
        <dbReference type="Proteomes" id="UP000248918"/>
    </source>
</evidence>
<organism evidence="1 2">
    <name type="scientific">Paraburkholderia bryophila</name>
    <dbReference type="NCBI Taxonomy" id="420952"/>
    <lineage>
        <taxon>Bacteria</taxon>
        <taxon>Pseudomonadati</taxon>
        <taxon>Pseudomonadota</taxon>
        <taxon>Betaproteobacteria</taxon>
        <taxon>Burkholderiales</taxon>
        <taxon>Burkholderiaceae</taxon>
        <taxon>Paraburkholderia</taxon>
    </lineage>
</organism>
<dbReference type="OrthoDB" id="6675421at2"/>
<dbReference type="AlphaFoldDB" id="A0A329C488"/>
<reference evidence="1 2" key="1">
    <citation type="submission" date="2018-06" db="EMBL/GenBank/DDBJ databases">
        <title>Genomic Encyclopedia of Type Strains, Phase III (KMG-III): the genomes of soil and plant-associated and newly described type strains.</title>
        <authorList>
            <person name="Whitman W."/>
        </authorList>
    </citation>
    <scope>NUCLEOTIDE SEQUENCE [LARGE SCALE GENOMIC DNA]</scope>
    <source>
        <strain evidence="1 2">LMG 23644</strain>
    </source>
</reference>
<gene>
    <name evidence="1" type="ORF">BX591_11531</name>
</gene>
<comment type="caution">
    <text evidence="1">The sequence shown here is derived from an EMBL/GenBank/DDBJ whole genome shotgun (WGS) entry which is preliminary data.</text>
</comment>